<keyword evidence="5" id="KW-1185">Reference proteome</keyword>
<feature type="compositionally biased region" description="Polar residues" evidence="1">
    <location>
        <begin position="255"/>
        <end position="271"/>
    </location>
</feature>
<evidence type="ECO:0000313" key="5">
    <source>
        <dbReference type="Proteomes" id="UP000886595"/>
    </source>
</evidence>
<feature type="signal peptide" evidence="2">
    <location>
        <begin position="1"/>
        <end position="25"/>
    </location>
</feature>
<feature type="region of interest" description="Disordered" evidence="1">
    <location>
        <begin position="187"/>
        <end position="344"/>
    </location>
</feature>
<sequence>MARVHLLLCFTLLFASVTLFDAASAFVKLKPSLPQIEDPKTVGDVEGYTVQVVMVFVGDLEKECPKTSKFKMFFDKLRGFAKYVCPLKIFGKKDDADMKAKEAGILKTIASFAIGRIKREIQEEKQEAIETFKFMKSLAGRILGGRKKEEKATTTLTPEQLKEIKDGILKWQTVIVKITNTMVVSTTNSEGSAGSNPGAGIPSTDTDNQSQGTPSADTNNESQGTTGGSSSPNSGSATGSPSNKPSAGSNPGAGTPSTDTNNQSQGTPSADTNNESQGTTGSSSSPNSGSATGSPSNKPSAGSNPGAGTPSTDTNNQSQGTTNTASSGSATTSQTTEVTVTEVETQTSEQVMTFLMNLEKKCPPKEEYKQFFEKLKSTMTGSAKVSSPKKKGGLFGMIKGAVGKIGDAMQFIRSRIGNKSAEVKKSMETYQAEVIKNMEELNAIYAKIVSQNQSKKGGAMTCTPEQQAEIKTTITKWEQVTTQFVEVAIKSETSTTTSTSTSASTGTAQAN</sequence>
<evidence type="ECO:0000313" key="4">
    <source>
        <dbReference type="EMBL" id="KAG2304023.1"/>
    </source>
</evidence>
<feature type="region of interest" description="Disordered" evidence="1">
    <location>
        <begin position="491"/>
        <end position="511"/>
    </location>
</feature>
<evidence type="ECO:0000259" key="3">
    <source>
        <dbReference type="Pfam" id="PF06746"/>
    </source>
</evidence>
<evidence type="ECO:0000256" key="1">
    <source>
        <dbReference type="SAM" id="MobiDB-lite"/>
    </source>
</evidence>
<organism evidence="4 5">
    <name type="scientific">Brassica carinata</name>
    <name type="common">Ethiopian mustard</name>
    <name type="synonym">Abyssinian cabbage</name>
    <dbReference type="NCBI Taxonomy" id="52824"/>
    <lineage>
        <taxon>Eukaryota</taxon>
        <taxon>Viridiplantae</taxon>
        <taxon>Streptophyta</taxon>
        <taxon>Embryophyta</taxon>
        <taxon>Tracheophyta</taxon>
        <taxon>Spermatophyta</taxon>
        <taxon>Magnoliopsida</taxon>
        <taxon>eudicotyledons</taxon>
        <taxon>Gunneridae</taxon>
        <taxon>Pentapetalae</taxon>
        <taxon>rosids</taxon>
        <taxon>malvids</taxon>
        <taxon>Brassicales</taxon>
        <taxon>Brassicaceae</taxon>
        <taxon>Brassiceae</taxon>
        <taxon>Brassica</taxon>
    </lineage>
</organism>
<protein>
    <recommendedName>
        <fullName evidence="3">DUF1216 domain-containing protein</fullName>
    </recommendedName>
</protein>
<gene>
    <name evidence="4" type="ORF">Bca52824_032674</name>
</gene>
<dbReference type="InterPro" id="IPR009605">
    <property type="entry name" value="DUF1216"/>
</dbReference>
<feature type="compositionally biased region" description="Polar residues" evidence="1">
    <location>
        <begin position="203"/>
        <end position="217"/>
    </location>
</feature>
<proteinExistence type="predicted"/>
<reference evidence="4 5" key="1">
    <citation type="submission" date="2020-02" db="EMBL/GenBank/DDBJ databases">
        <authorList>
            <person name="Ma Q."/>
            <person name="Huang Y."/>
            <person name="Song X."/>
            <person name="Pei D."/>
        </authorList>
    </citation>
    <scope>NUCLEOTIDE SEQUENCE [LARGE SCALE GENOMIC DNA]</scope>
    <source>
        <strain evidence="4">Sxm20200214</strain>
        <tissue evidence="4">Leaf</tissue>
    </source>
</reference>
<dbReference type="AlphaFoldDB" id="A0A8X7SD63"/>
<dbReference type="PANTHER" id="PTHR31607:SF34">
    <property type="entry name" value="OF RNA POLYMERASE II TRANSCRIPTION SUBUNIT-LIKE PROTEIN, PUTATIVE (DUF1216)-RELATED"/>
    <property type="match status" value="1"/>
</dbReference>
<feature type="chain" id="PRO_5036502836" description="DUF1216 domain-containing protein" evidence="2">
    <location>
        <begin position="26"/>
        <end position="511"/>
    </location>
</feature>
<feature type="compositionally biased region" description="Low complexity" evidence="1">
    <location>
        <begin position="311"/>
        <end position="344"/>
    </location>
</feature>
<dbReference type="OrthoDB" id="1111457at2759"/>
<dbReference type="Pfam" id="PF06746">
    <property type="entry name" value="DUF1216"/>
    <property type="match status" value="2"/>
</dbReference>
<feature type="compositionally biased region" description="Low complexity" evidence="1">
    <location>
        <begin position="272"/>
        <end position="297"/>
    </location>
</feature>
<feature type="compositionally biased region" description="Low complexity" evidence="1">
    <location>
        <begin position="218"/>
        <end position="243"/>
    </location>
</feature>
<accession>A0A8X7SD63</accession>
<name>A0A8X7SD63_BRACI</name>
<feature type="domain" description="DUF1216" evidence="3">
    <location>
        <begin position="371"/>
        <end position="504"/>
    </location>
</feature>
<evidence type="ECO:0000256" key="2">
    <source>
        <dbReference type="SAM" id="SignalP"/>
    </source>
</evidence>
<dbReference type="PANTHER" id="PTHR31607">
    <property type="entry name" value="DUF1216 DOMAIN-CONTAINING PROTEIN-RELATED"/>
    <property type="match status" value="1"/>
</dbReference>
<comment type="caution">
    <text evidence="4">The sequence shown here is derived from an EMBL/GenBank/DDBJ whole genome shotgun (WGS) entry which is preliminary data.</text>
</comment>
<feature type="domain" description="DUF1216" evidence="3">
    <location>
        <begin position="73"/>
        <end position="193"/>
    </location>
</feature>
<dbReference type="EMBL" id="JAAMPC010000007">
    <property type="protein sequence ID" value="KAG2304023.1"/>
    <property type="molecule type" value="Genomic_DNA"/>
</dbReference>
<keyword evidence="2" id="KW-0732">Signal</keyword>
<dbReference type="Proteomes" id="UP000886595">
    <property type="component" value="Unassembled WGS sequence"/>
</dbReference>